<organism evidence="1 2">
    <name type="scientific">Lactiplantibacillus plantarum</name>
    <name type="common">Lactobacillus plantarum</name>
    <dbReference type="NCBI Taxonomy" id="1590"/>
    <lineage>
        <taxon>Bacteria</taxon>
        <taxon>Bacillati</taxon>
        <taxon>Bacillota</taxon>
        <taxon>Bacilli</taxon>
        <taxon>Lactobacillales</taxon>
        <taxon>Lactobacillaceae</taxon>
        <taxon>Lactiplantibacillus</taxon>
    </lineage>
</organism>
<comment type="caution">
    <text evidence="1">The sequence shown here is derived from an EMBL/GenBank/DDBJ whole genome shotgun (WGS) entry which is preliminary data.</text>
</comment>
<proteinExistence type="predicted"/>
<sequence>MAFKQTLSEIELVNIIKKDINWHNTARRQLTLNGMTLEEYQNHAVQGSV</sequence>
<gene>
    <name evidence="1" type="ORF">NAB2_2735</name>
</gene>
<evidence type="ECO:0000313" key="2">
    <source>
        <dbReference type="Proteomes" id="UP000076872"/>
    </source>
</evidence>
<protein>
    <recommendedName>
        <fullName evidence="3">Mobile element protein</fullName>
    </recommendedName>
</protein>
<dbReference type="AlphaFoldDB" id="A0AAW3RC20"/>
<evidence type="ECO:0008006" key="3">
    <source>
        <dbReference type="Google" id="ProtNLM"/>
    </source>
</evidence>
<dbReference type="Proteomes" id="UP000076872">
    <property type="component" value="Unassembled WGS sequence"/>
</dbReference>
<name>A0AAW3RC20_LACPN</name>
<evidence type="ECO:0000313" key="1">
    <source>
        <dbReference type="EMBL" id="KZV02115.1"/>
    </source>
</evidence>
<reference evidence="1 2" key="1">
    <citation type="submission" date="2016-03" db="EMBL/GenBank/DDBJ databases">
        <title>Comparative genomics of 54 Lactobacillus plantarum strains reveals genomic uncoupling from niche constraints.</title>
        <authorList>
            <person name="Martino M.E."/>
        </authorList>
    </citation>
    <scope>NUCLEOTIDE SEQUENCE [LARGE SCALE GENOMIC DNA]</scope>
    <source>
        <strain evidence="1 2">NAB2</strain>
    </source>
</reference>
<dbReference type="RefSeq" id="WP_022638785.1">
    <property type="nucleotide sequence ID" value="NZ_CP013749.1"/>
</dbReference>
<dbReference type="EMBL" id="LUXO01000033">
    <property type="protein sequence ID" value="KZV02115.1"/>
    <property type="molecule type" value="Genomic_DNA"/>
</dbReference>
<accession>A0AAW3RC20</accession>